<name>A0A381QNG3_9ZZZZ</name>
<dbReference type="InterPro" id="IPR022442">
    <property type="entry name" value="SO_2930-like_dom"/>
</dbReference>
<dbReference type="Gene3D" id="2.160.20.10">
    <property type="entry name" value="Single-stranded right-handed beta-helix, Pectin lyase-like"/>
    <property type="match status" value="1"/>
</dbReference>
<feature type="domain" description="Right handed beta helix" evidence="1">
    <location>
        <begin position="96"/>
        <end position="223"/>
    </location>
</feature>
<dbReference type="SMART" id="SM00710">
    <property type="entry name" value="PbH1"/>
    <property type="match status" value="5"/>
</dbReference>
<dbReference type="AlphaFoldDB" id="A0A381QNG3"/>
<evidence type="ECO:0000259" key="1">
    <source>
        <dbReference type="Pfam" id="PF13229"/>
    </source>
</evidence>
<dbReference type="EMBL" id="UINC01001388">
    <property type="protein sequence ID" value="SUZ79467.1"/>
    <property type="molecule type" value="Genomic_DNA"/>
</dbReference>
<dbReference type="NCBIfam" id="TIGR03805">
    <property type="entry name" value="beta_helix_1"/>
    <property type="match status" value="1"/>
</dbReference>
<organism evidence="2">
    <name type="scientific">marine metagenome</name>
    <dbReference type="NCBI Taxonomy" id="408172"/>
    <lineage>
        <taxon>unclassified sequences</taxon>
        <taxon>metagenomes</taxon>
        <taxon>ecological metagenomes</taxon>
    </lineage>
</organism>
<dbReference type="Pfam" id="PF13229">
    <property type="entry name" value="Beta_helix"/>
    <property type="match status" value="1"/>
</dbReference>
<dbReference type="InterPro" id="IPR039448">
    <property type="entry name" value="Beta_helix"/>
</dbReference>
<gene>
    <name evidence="2" type="ORF">METZ01_LOCUS32321</name>
</gene>
<sequence>MSTKYNAINTIVLMSVVGLLTSCGESGELTPAPELTFEEQLQTQLIQAKPGDVIDIPAGIHEITRSLSLDVPGVTIRGAGSDKSILSFKNQVQGAEGLLVTADDFIIEELAIEDTVGDALKINESSNVTVRRVRTEWTNGPDSDNGAYGIYPVQSRNILIEESVAIGAADAGIYVGQSSNIIVRNSRAEFNVAGIEIENSTYADVYDNVATNNTGGILVFDLPNLEVQGGRGTRVFSNNVFRNNTENFAPEGAIVGNVPAGTGLLVLANDNIEVFENDFWDNDNVNIMIYSYTLGGRSYDDPNYDPYPEQIYIHDNKYRGGGTAPRHRALVPWHELSGLNTPNIVWDGIVKEGLSTKNIVCLGDKSGASFINLMGGKDPAMISYDKTPHLCTLPRLSKIEFDIPGDD</sequence>
<accession>A0A381QNG3</accession>
<reference evidence="2" key="1">
    <citation type="submission" date="2018-05" db="EMBL/GenBank/DDBJ databases">
        <authorList>
            <person name="Lanie J.A."/>
            <person name="Ng W.-L."/>
            <person name="Kazmierczak K.M."/>
            <person name="Andrzejewski T.M."/>
            <person name="Davidsen T.M."/>
            <person name="Wayne K.J."/>
            <person name="Tettelin H."/>
            <person name="Glass J.I."/>
            <person name="Rusch D."/>
            <person name="Podicherti R."/>
            <person name="Tsui H.-C.T."/>
            <person name="Winkler M.E."/>
        </authorList>
    </citation>
    <scope>NUCLEOTIDE SEQUENCE</scope>
</reference>
<proteinExistence type="predicted"/>
<dbReference type="SUPFAM" id="SSF51126">
    <property type="entry name" value="Pectin lyase-like"/>
    <property type="match status" value="1"/>
</dbReference>
<evidence type="ECO:0000313" key="2">
    <source>
        <dbReference type="EMBL" id="SUZ79467.1"/>
    </source>
</evidence>
<dbReference type="InterPro" id="IPR012334">
    <property type="entry name" value="Pectin_lyas_fold"/>
</dbReference>
<protein>
    <recommendedName>
        <fullName evidence="1">Right handed beta helix domain-containing protein</fullName>
    </recommendedName>
</protein>
<dbReference type="InterPro" id="IPR011050">
    <property type="entry name" value="Pectin_lyase_fold/virulence"/>
</dbReference>
<dbReference type="InterPro" id="IPR006626">
    <property type="entry name" value="PbH1"/>
</dbReference>
<dbReference type="PROSITE" id="PS51257">
    <property type="entry name" value="PROKAR_LIPOPROTEIN"/>
    <property type="match status" value="1"/>
</dbReference>